<dbReference type="Proteomes" id="UP001236585">
    <property type="component" value="Chromosome"/>
</dbReference>
<evidence type="ECO:0000313" key="8">
    <source>
        <dbReference type="Proteomes" id="UP001236585"/>
    </source>
</evidence>
<feature type="transmembrane region" description="Helical" evidence="5">
    <location>
        <begin position="479"/>
        <end position="498"/>
    </location>
</feature>
<feature type="transmembrane region" description="Helical" evidence="5">
    <location>
        <begin position="438"/>
        <end position="458"/>
    </location>
</feature>
<name>A0ABY8W0V7_9MYCO</name>
<gene>
    <name evidence="7" type="ORF">PT015_00460</name>
</gene>
<keyword evidence="3 5" id="KW-1133">Transmembrane helix</keyword>
<dbReference type="EMBL" id="CP126981">
    <property type="protein sequence ID" value="WIM88043.1"/>
    <property type="molecule type" value="Genomic_DNA"/>
</dbReference>
<organism evidence="7 8">
    <name type="scientific">Candidatus Mycobacterium wuenschmannii</name>
    <dbReference type="NCBI Taxonomy" id="3027808"/>
    <lineage>
        <taxon>Bacteria</taxon>
        <taxon>Bacillati</taxon>
        <taxon>Actinomycetota</taxon>
        <taxon>Actinomycetes</taxon>
        <taxon>Mycobacteriales</taxon>
        <taxon>Mycobacteriaceae</taxon>
        <taxon>Mycobacterium</taxon>
    </lineage>
</organism>
<dbReference type="PANTHER" id="PTHR43077:SF5">
    <property type="entry name" value="PHAGE INFECTION PROTEIN"/>
    <property type="match status" value="1"/>
</dbReference>
<feature type="transmembrane region" description="Helical" evidence="5">
    <location>
        <begin position="595"/>
        <end position="617"/>
    </location>
</feature>
<keyword evidence="8" id="KW-1185">Reference proteome</keyword>
<evidence type="ECO:0000256" key="4">
    <source>
        <dbReference type="ARBA" id="ARBA00023136"/>
    </source>
</evidence>
<feature type="transmembrane region" description="Helical" evidence="5">
    <location>
        <begin position="22"/>
        <end position="43"/>
    </location>
</feature>
<dbReference type="RefSeq" id="WP_285188039.1">
    <property type="nucleotide sequence ID" value="NZ_CP126981.1"/>
</dbReference>
<dbReference type="NCBIfam" id="TIGR03061">
    <property type="entry name" value="pip_yhgE_Nterm"/>
    <property type="match status" value="1"/>
</dbReference>
<dbReference type="InterPro" id="IPR017500">
    <property type="entry name" value="Phage_infect_YhgE_N"/>
</dbReference>
<dbReference type="InterPro" id="IPR023908">
    <property type="entry name" value="xxxLxxG_rpt"/>
</dbReference>
<keyword evidence="2 5" id="KW-0812">Transmembrane</keyword>
<protein>
    <submittedName>
        <fullName evidence="7">YhgE/Pip domain-containing protein</fullName>
    </submittedName>
</protein>
<evidence type="ECO:0000256" key="1">
    <source>
        <dbReference type="ARBA" id="ARBA00004141"/>
    </source>
</evidence>
<dbReference type="NCBIfam" id="TIGR03062">
    <property type="entry name" value="pip_yhgE_Cterm"/>
    <property type="match status" value="1"/>
</dbReference>
<reference evidence="7 8" key="1">
    <citation type="journal article" date="2023" name="Microbiol. Resour. Announc.">
        <title>Complete Genome Sequence of Mycobacterium wuenschmanii, a novel Nontuberculous Mycobacterium Isolated from a captive population of Amazon Milk Frogs.</title>
        <authorList>
            <person name="Hicks J."/>
            <person name="Zeineldin M."/>
            <person name="Ward H."/>
            <person name="Wuenschmann A."/>
            <person name="Camp P."/>
            <person name="Farrell D."/>
            <person name="Lehman K."/>
            <person name="Thacker T."/>
            <person name="Cuthbert E."/>
        </authorList>
    </citation>
    <scope>NUCLEOTIDE SEQUENCE [LARGE SCALE GENOMIC DNA]</scope>
    <source>
        <strain evidence="7 8">Wuenschmanii</strain>
    </source>
</reference>
<evidence type="ECO:0000256" key="5">
    <source>
        <dbReference type="SAM" id="Phobius"/>
    </source>
</evidence>
<evidence type="ECO:0000259" key="6">
    <source>
        <dbReference type="Pfam" id="PF12698"/>
    </source>
</evidence>
<sequence length="634" mass="66924">MLAGLAFGSEIKRFGRSRMTRVAIVVLMLLPLVYGALYLWAFWDPFGHVNKMPVALVNSDRGAVVSGQQFNAGAEISKSLTADHSLDWHVVNAQEAHDGVEHGKYYFMVELPPDFSEAIASPVTGQPKKANLIAVYNDANNYISTSIGRTAIGQVLNAVSSRISGQAVNQMLSVVVSSGSGIKQAADGAARLADGTGQLTAGLDTARSGSATLTTGARQLSDGINSATEPLLAVSKAVSAIGGNTDQLQAGANALQQANDQIGGIATAQDAAANSLSTVIDQLSARQDPLANNLRGIQDQLRQHQFTPEIRQRLTDARNAAINMTSGLRSPGSPLGSALDQVGSKGQELTNKLTQLRDGAKQVADGNAQLASGIAKLDDGAQQLKAGSAELATKLSDGAKQVPDWTTQQKDAVADTIGGPVQLETSHENAAPNFGTGMAPFFLTLALFFGALVLWMVLRPLQSRAIAAEVLPIRVALSSYLPAAVIALFQAIILYAVVRFGLGMHVVHPAAMLGFMVLISFAFVAATQAINALVGPAVGRVLIMALLMLQLVSAGGMYPVETTSRPFQILHGFDPMTYGVNGLRQLILGGIDNRLWQAIVVLVGIWVVSILVSCLSARRDQLWNLERLIPAIKM</sequence>
<dbReference type="NCBIfam" id="TIGR03057">
    <property type="entry name" value="xxxLxxG_by_4"/>
    <property type="match status" value="4"/>
</dbReference>
<dbReference type="PANTHER" id="PTHR43077">
    <property type="entry name" value="TRANSPORT PERMEASE YVFS-RELATED"/>
    <property type="match status" value="1"/>
</dbReference>
<proteinExistence type="predicted"/>
<dbReference type="Pfam" id="PF12698">
    <property type="entry name" value="ABC2_membrane_3"/>
    <property type="match status" value="2"/>
</dbReference>
<keyword evidence="4 5" id="KW-0472">Membrane</keyword>
<feature type="domain" description="ABC-2 type transporter transmembrane" evidence="6">
    <location>
        <begin position="25"/>
        <end position="167"/>
    </location>
</feature>
<feature type="domain" description="ABC-2 type transporter transmembrane" evidence="6">
    <location>
        <begin position="401"/>
        <end position="614"/>
    </location>
</feature>
<dbReference type="InterPro" id="IPR013525">
    <property type="entry name" value="ABC2_TM"/>
</dbReference>
<feature type="transmembrane region" description="Helical" evidence="5">
    <location>
        <begin position="510"/>
        <end position="534"/>
    </location>
</feature>
<dbReference type="InterPro" id="IPR051328">
    <property type="entry name" value="T7SS_ABC-Transporter"/>
</dbReference>
<evidence type="ECO:0000313" key="7">
    <source>
        <dbReference type="EMBL" id="WIM88043.1"/>
    </source>
</evidence>
<evidence type="ECO:0000256" key="3">
    <source>
        <dbReference type="ARBA" id="ARBA00022989"/>
    </source>
</evidence>
<accession>A0ABY8W0V7</accession>
<dbReference type="InterPro" id="IPR017501">
    <property type="entry name" value="Phage_infect_YhgE_C"/>
</dbReference>
<dbReference type="Gene3D" id="3.40.1710.10">
    <property type="entry name" value="abc type-2 transporter like domain"/>
    <property type="match status" value="1"/>
</dbReference>
<evidence type="ECO:0000256" key="2">
    <source>
        <dbReference type="ARBA" id="ARBA00022692"/>
    </source>
</evidence>
<feature type="transmembrane region" description="Helical" evidence="5">
    <location>
        <begin position="541"/>
        <end position="560"/>
    </location>
</feature>
<dbReference type="SUPFAM" id="SSF58104">
    <property type="entry name" value="Methyl-accepting chemotaxis protein (MCP) signaling domain"/>
    <property type="match status" value="1"/>
</dbReference>
<comment type="subcellular location">
    <subcellularLocation>
        <location evidence="1">Membrane</location>
        <topology evidence="1">Multi-pass membrane protein</topology>
    </subcellularLocation>
</comment>